<dbReference type="AlphaFoldDB" id="A0A5N6ENQ6"/>
<sequence>MASCSYHLMLLLWDRGGYTLSSRSIVHTAHPTEPEEIPPDIRVAIALFMTSTCPLAFLGLMLISESVESVPSSMGLVKSPLTADER</sequence>
<dbReference type="Proteomes" id="UP000326799">
    <property type="component" value="Unassembled WGS sequence"/>
</dbReference>
<protein>
    <submittedName>
        <fullName evidence="1">Uncharacterized protein</fullName>
    </submittedName>
</protein>
<gene>
    <name evidence="1" type="ORF">BDV33DRAFT_176345</name>
</gene>
<evidence type="ECO:0000313" key="1">
    <source>
        <dbReference type="EMBL" id="KAB8218030.1"/>
    </source>
</evidence>
<dbReference type="EMBL" id="ML733455">
    <property type="protein sequence ID" value="KAB8218030.1"/>
    <property type="molecule type" value="Genomic_DNA"/>
</dbReference>
<evidence type="ECO:0000313" key="2">
    <source>
        <dbReference type="Proteomes" id="UP000326799"/>
    </source>
</evidence>
<reference evidence="1 2" key="1">
    <citation type="submission" date="2019-04" db="EMBL/GenBank/DDBJ databases">
        <title>Fungal friends and foes A comparative genomics study of 23 Aspergillus species from section Flavi.</title>
        <authorList>
            <consortium name="DOE Joint Genome Institute"/>
            <person name="Kjaerbolling I."/>
            <person name="Vesth T.C."/>
            <person name="Frisvad J.C."/>
            <person name="Nybo J.L."/>
            <person name="Theobald S."/>
            <person name="Kildgaard S."/>
            <person name="Petersen T.I."/>
            <person name="Kuo A."/>
            <person name="Sato A."/>
            <person name="Lyhne E.K."/>
            <person name="Kogle M.E."/>
            <person name="Wiebenga A."/>
            <person name="Kun R.S."/>
            <person name="Lubbers R.J."/>
            <person name="Makela M.R."/>
            <person name="Barry K."/>
            <person name="Chovatia M."/>
            <person name="Clum A."/>
            <person name="Daum C."/>
            <person name="Haridas S."/>
            <person name="He G."/>
            <person name="LaButti K."/>
            <person name="Lipzen A."/>
            <person name="Mondo S."/>
            <person name="Pangilinan J."/>
            <person name="Riley R."/>
            <person name="Salamov A."/>
            <person name="Simmons B.A."/>
            <person name="Magnuson J.K."/>
            <person name="Henrissat B."/>
            <person name="Mortensen U.H."/>
            <person name="Larsen T.O."/>
            <person name="De vries R.P."/>
            <person name="Grigoriev I.V."/>
            <person name="Machida M."/>
            <person name="Baker S.E."/>
            <person name="Andersen M.R."/>
        </authorList>
    </citation>
    <scope>NUCLEOTIDE SEQUENCE [LARGE SCALE GENOMIC DNA]</scope>
    <source>
        <strain evidence="1 2">CBS 126849</strain>
    </source>
</reference>
<keyword evidence="2" id="KW-1185">Reference proteome</keyword>
<proteinExistence type="predicted"/>
<organism evidence="1 2">
    <name type="scientific">Aspergillus novoparasiticus</name>
    <dbReference type="NCBI Taxonomy" id="986946"/>
    <lineage>
        <taxon>Eukaryota</taxon>
        <taxon>Fungi</taxon>
        <taxon>Dikarya</taxon>
        <taxon>Ascomycota</taxon>
        <taxon>Pezizomycotina</taxon>
        <taxon>Eurotiomycetes</taxon>
        <taxon>Eurotiomycetidae</taxon>
        <taxon>Eurotiales</taxon>
        <taxon>Aspergillaceae</taxon>
        <taxon>Aspergillus</taxon>
        <taxon>Aspergillus subgen. Circumdati</taxon>
    </lineage>
</organism>
<accession>A0A5N6ENQ6</accession>
<name>A0A5N6ENQ6_9EURO</name>